<evidence type="ECO:0000313" key="1">
    <source>
        <dbReference type="EMBL" id="SDZ85553.1"/>
    </source>
</evidence>
<evidence type="ECO:0000313" key="2">
    <source>
        <dbReference type="Proteomes" id="UP000183469"/>
    </source>
</evidence>
<proteinExistence type="predicted"/>
<gene>
    <name evidence="1" type="ORF">SAMN05660648_00946</name>
</gene>
<dbReference type="Proteomes" id="UP000183469">
    <property type="component" value="Unassembled WGS sequence"/>
</dbReference>
<dbReference type="GO" id="GO:0032259">
    <property type="term" value="P:methylation"/>
    <property type="evidence" value="ECO:0007669"/>
    <property type="project" value="UniProtKB-KW"/>
</dbReference>
<accession>A0A1H3WEL8</accession>
<reference evidence="1 2" key="1">
    <citation type="submission" date="2016-10" db="EMBL/GenBank/DDBJ databases">
        <authorList>
            <person name="de Groot N.N."/>
        </authorList>
    </citation>
    <scope>NUCLEOTIDE SEQUENCE [LARGE SCALE GENOMIC DNA]</scope>
    <source>
        <strain evidence="1 2">DSM 2872</strain>
    </source>
</reference>
<dbReference type="OrthoDB" id="86584at2"/>
<dbReference type="AlphaFoldDB" id="A0A1H3WEL8"/>
<dbReference type="EMBL" id="FNQG01000003">
    <property type="protein sequence ID" value="SDZ85553.1"/>
    <property type="molecule type" value="Genomic_DNA"/>
</dbReference>
<protein>
    <submittedName>
        <fullName evidence="1">Lysine-N-methylase</fullName>
    </submittedName>
</protein>
<keyword evidence="1" id="KW-0808">Transferase</keyword>
<organism evidence="1 2">
    <name type="scientific">Selenomonas ruminantium</name>
    <dbReference type="NCBI Taxonomy" id="971"/>
    <lineage>
        <taxon>Bacteria</taxon>
        <taxon>Bacillati</taxon>
        <taxon>Bacillota</taxon>
        <taxon>Negativicutes</taxon>
        <taxon>Selenomonadales</taxon>
        <taxon>Selenomonadaceae</taxon>
        <taxon>Selenomonas</taxon>
    </lineage>
</organism>
<keyword evidence="1" id="KW-0489">Methyltransferase</keyword>
<dbReference type="GO" id="GO:0008168">
    <property type="term" value="F:methyltransferase activity"/>
    <property type="evidence" value="ECO:0007669"/>
    <property type="project" value="UniProtKB-KW"/>
</dbReference>
<dbReference type="NCBIfam" id="NF038110">
    <property type="entry name" value="Lys_methyl_FliB"/>
    <property type="match status" value="1"/>
</dbReference>
<dbReference type="RefSeq" id="WP_074671231.1">
    <property type="nucleotide sequence ID" value="NZ_FNQG01000003.1"/>
</dbReference>
<name>A0A1H3WEL8_SELRU</name>
<sequence>MMNAAEYTCIEPGYVEKFFCDGSKCGGSICCYGWQQLLDDAALARYRSVKGTEGERIRAGLVYLEEADGFGLRHEDDHCVFLRNDGLCGLQKKYGAEMLTDVCAEYPRKTRLFPNNIVERALCVTCPVAADLILQNEEPVSLIQRQIKSTRGNYFQPAGDTEVLEQLHFFDWQARGIEILQSRNLSLPQRLHKLLMELAAADASLPWGQDTDGVIWEPWAPAQQARFFRFFVAGIEDNTEETAAYLAGIAAWEQAGFMTAAEAQKLLAEKVWQPYGLMLENYLVNEWFKELYPCAVLGTFAYNGLYFVVQWEMWQFLLVLVLRDGQADIRKTIKETACWLASRLNHYTEARNVLMELLRSNKG</sequence>